<reference evidence="1" key="1">
    <citation type="submission" date="2023-06" db="EMBL/GenBank/DDBJ databases">
        <authorList>
            <person name="Noh H."/>
        </authorList>
    </citation>
    <scope>NUCLEOTIDE SEQUENCE</scope>
    <source>
        <strain evidence="1">DUCC20226</strain>
    </source>
</reference>
<keyword evidence="2" id="KW-1185">Reference proteome</keyword>
<dbReference type="Proteomes" id="UP001265746">
    <property type="component" value="Unassembled WGS sequence"/>
</dbReference>
<evidence type="ECO:0000313" key="1">
    <source>
        <dbReference type="EMBL" id="KAK2613961.1"/>
    </source>
</evidence>
<accession>A0AAD9SPM5</accession>
<comment type="caution">
    <text evidence="1">The sequence shown here is derived from an EMBL/GenBank/DDBJ whole genome shotgun (WGS) entry which is preliminary data.</text>
</comment>
<protein>
    <submittedName>
        <fullName evidence="1">Uncharacterized protein</fullName>
    </submittedName>
</protein>
<organism evidence="1 2">
    <name type="scientific">Phomopsis amygdali</name>
    <name type="common">Fusicoccum amygdali</name>
    <dbReference type="NCBI Taxonomy" id="1214568"/>
    <lineage>
        <taxon>Eukaryota</taxon>
        <taxon>Fungi</taxon>
        <taxon>Dikarya</taxon>
        <taxon>Ascomycota</taxon>
        <taxon>Pezizomycotina</taxon>
        <taxon>Sordariomycetes</taxon>
        <taxon>Sordariomycetidae</taxon>
        <taxon>Diaporthales</taxon>
        <taxon>Diaporthaceae</taxon>
        <taxon>Diaporthe</taxon>
    </lineage>
</organism>
<gene>
    <name evidence="1" type="ORF">N8I77_000827</name>
</gene>
<proteinExistence type="predicted"/>
<name>A0AAD9SPM5_PHOAM</name>
<dbReference type="EMBL" id="JAUJFL010000001">
    <property type="protein sequence ID" value="KAK2613961.1"/>
    <property type="molecule type" value="Genomic_DNA"/>
</dbReference>
<sequence>MMGSSAFGPGVPPTGKTFTLLPPSLTQGAFDKASQTNLSRSIVNKHDQGPDAYVAQLMKRIIEKEKDIFLLMVRKSKQPFDEGRLEIMHKIRQRIRLYNTVWAIHMVEFADHPRVVELLEKNAHELTQQGADITSTLLKAQEAIAVGDTRPLEQHVNEVIERNNRRGLCALRPASELEKFMGQIPAGNAVLSRLRMLQGIATQNTEESRLLITDVMYGLWWILERKAKEFDRFARK</sequence>
<evidence type="ECO:0000313" key="2">
    <source>
        <dbReference type="Proteomes" id="UP001265746"/>
    </source>
</evidence>
<dbReference type="AlphaFoldDB" id="A0AAD9SPM5"/>